<comment type="caution">
    <text evidence="1">The sequence shown here is derived from an EMBL/GenBank/DDBJ whole genome shotgun (WGS) entry which is preliminary data.</text>
</comment>
<gene>
    <name evidence="1" type="ORF">L6164_013269</name>
</gene>
<dbReference type="EMBL" id="CM039430">
    <property type="protein sequence ID" value="KAI4346197.1"/>
    <property type="molecule type" value="Genomic_DNA"/>
</dbReference>
<name>A0ACB9PBL3_BAUVA</name>
<accession>A0ACB9PBL3</accession>
<evidence type="ECO:0000313" key="2">
    <source>
        <dbReference type="Proteomes" id="UP000828941"/>
    </source>
</evidence>
<reference evidence="1 2" key="1">
    <citation type="journal article" date="2022" name="DNA Res.">
        <title>Chromosomal-level genome assembly of the orchid tree Bauhinia variegata (Leguminosae; Cercidoideae) supports the allotetraploid origin hypothesis of Bauhinia.</title>
        <authorList>
            <person name="Zhong Y."/>
            <person name="Chen Y."/>
            <person name="Zheng D."/>
            <person name="Pang J."/>
            <person name="Liu Y."/>
            <person name="Luo S."/>
            <person name="Meng S."/>
            <person name="Qian L."/>
            <person name="Wei D."/>
            <person name="Dai S."/>
            <person name="Zhou R."/>
        </authorList>
    </citation>
    <scope>NUCLEOTIDE SEQUENCE [LARGE SCALE GENOMIC DNA]</scope>
    <source>
        <strain evidence="1">BV-YZ2020</strain>
    </source>
</reference>
<organism evidence="1 2">
    <name type="scientific">Bauhinia variegata</name>
    <name type="common">Purple orchid tree</name>
    <name type="synonym">Phanera variegata</name>
    <dbReference type="NCBI Taxonomy" id="167791"/>
    <lineage>
        <taxon>Eukaryota</taxon>
        <taxon>Viridiplantae</taxon>
        <taxon>Streptophyta</taxon>
        <taxon>Embryophyta</taxon>
        <taxon>Tracheophyta</taxon>
        <taxon>Spermatophyta</taxon>
        <taxon>Magnoliopsida</taxon>
        <taxon>eudicotyledons</taxon>
        <taxon>Gunneridae</taxon>
        <taxon>Pentapetalae</taxon>
        <taxon>rosids</taxon>
        <taxon>fabids</taxon>
        <taxon>Fabales</taxon>
        <taxon>Fabaceae</taxon>
        <taxon>Cercidoideae</taxon>
        <taxon>Cercideae</taxon>
        <taxon>Bauhiniinae</taxon>
        <taxon>Bauhinia</taxon>
    </lineage>
</organism>
<evidence type="ECO:0000313" key="1">
    <source>
        <dbReference type="EMBL" id="KAI4346197.1"/>
    </source>
</evidence>
<keyword evidence="2" id="KW-1185">Reference proteome</keyword>
<dbReference type="Proteomes" id="UP000828941">
    <property type="component" value="Chromosome 5"/>
</dbReference>
<protein>
    <submittedName>
        <fullName evidence="1">Uncharacterized protein</fullName>
    </submittedName>
</protein>
<sequence>MFAANGPTIIWGDSPQYWRWTSIPESRFPLVAELNYVWWLEVKGRIETKLLSSNTTYGVFFIFKFGRIKWRFDKRRLELTVNFEGNVNESQKKVFPDTPRNGPQPRMDGWMEVEMGEFFNEFGDDGSVMFKLLDFHGSDTKAGLIVEGVEFRPKHTG</sequence>
<proteinExistence type="predicted"/>